<reference evidence="2" key="2">
    <citation type="submission" date="2015-01" db="EMBL/GenBank/DDBJ databases">
        <title>Evolutionary Origins and Diversification of the Mycorrhizal Mutualists.</title>
        <authorList>
            <consortium name="DOE Joint Genome Institute"/>
            <consortium name="Mycorrhizal Genomics Consortium"/>
            <person name="Kohler A."/>
            <person name="Kuo A."/>
            <person name="Nagy L.G."/>
            <person name="Floudas D."/>
            <person name="Copeland A."/>
            <person name="Barry K.W."/>
            <person name="Cichocki N."/>
            <person name="Veneault-Fourrey C."/>
            <person name="LaButti K."/>
            <person name="Lindquist E.A."/>
            <person name="Lipzen A."/>
            <person name="Lundell T."/>
            <person name="Morin E."/>
            <person name="Murat C."/>
            <person name="Riley R."/>
            <person name="Ohm R."/>
            <person name="Sun H."/>
            <person name="Tunlid A."/>
            <person name="Henrissat B."/>
            <person name="Grigoriev I.V."/>
            <person name="Hibbett D.S."/>
            <person name="Martin F."/>
        </authorList>
    </citation>
    <scope>NUCLEOTIDE SEQUENCE [LARGE SCALE GENOMIC DNA]</scope>
    <source>
        <strain evidence="2">F 1598</strain>
    </source>
</reference>
<dbReference type="EMBL" id="KN832977">
    <property type="protein sequence ID" value="KIM88412.1"/>
    <property type="molecule type" value="Genomic_DNA"/>
</dbReference>
<reference evidence="1 2" key="1">
    <citation type="submission" date="2014-04" db="EMBL/GenBank/DDBJ databases">
        <authorList>
            <consortium name="DOE Joint Genome Institute"/>
            <person name="Kuo A."/>
            <person name="Tarkka M."/>
            <person name="Buscot F."/>
            <person name="Kohler A."/>
            <person name="Nagy L.G."/>
            <person name="Floudas D."/>
            <person name="Copeland A."/>
            <person name="Barry K.W."/>
            <person name="Cichocki N."/>
            <person name="Veneault-Fourrey C."/>
            <person name="LaButti K."/>
            <person name="Lindquist E.A."/>
            <person name="Lipzen A."/>
            <person name="Lundell T."/>
            <person name="Morin E."/>
            <person name="Murat C."/>
            <person name="Sun H."/>
            <person name="Tunlid A."/>
            <person name="Henrissat B."/>
            <person name="Grigoriev I.V."/>
            <person name="Hibbett D.S."/>
            <person name="Martin F."/>
            <person name="Nordberg H.P."/>
            <person name="Cantor M.N."/>
            <person name="Hua S.X."/>
        </authorList>
    </citation>
    <scope>NUCLEOTIDE SEQUENCE [LARGE SCALE GENOMIC DNA]</scope>
    <source>
        <strain evidence="1 2">F 1598</strain>
    </source>
</reference>
<keyword evidence="2" id="KW-1185">Reference proteome</keyword>
<sequence length="131" mass="14707">MLTDFKAKTLSWLFPEGSPPPNLTNKFKYFLLVLRSHMLDVNGKRLLDMGLLVVRTVDLVECIEMGLQIGLGKNDDDDILQYFMVQSSESRIDSIHILIHADGEVASRISVKTQASPPPNFCPTFVARLDT</sequence>
<evidence type="ECO:0000313" key="2">
    <source>
        <dbReference type="Proteomes" id="UP000054166"/>
    </source>
</evidence>
<dbReference type="AlphaFoldDB" id="A0A0C3CF81"/>
<dbReference type="OrthoDB" id="5407957at2759"/>
<gene>
    <name evidence="1" type="ORF">PILCRDRAFT_814310</name>
</gene>
<protein>
    <submittedName>
        <fullName evidence="1">Uncharacterized protein</fullName>
    </submittedName>
</protein>
<evidence type="ECO:0000313" key="1">
    <source>
        <dbReference type="EMBL" id="KIM88412.1"/>
    </source>
</evidence>
<name>A0A0C3CF81_PILCF</name>
<dbReference type="Proteomes" id="UP000054166">
    <property type="component" value="Unassembled WGS sequence"/>
</dbReference>
<accession>A0A0C3CF81</accession>
<dbReference type="InParanoid" id="A0A0C3CF81"/>
<dbReference type="HOGENOM" id="CLU_1928392_0_0_1"/>
<organism evidence="1 2">
    <name type="scientific">Piloderma croceum (strain F 1598)</name>
    <dbReference type="NCBI Taxonomy" id="765440"/>
    <lineage>
        <taxon>Eukaryota</taxon>
        <taxon>Fungi</taxon>
        <taxon>Dikarya</taxon>
        <taxon>Basidiomycota</taxon>
        <taxon>Agaricomycotina</taxon>
        <taxon>Agaricomycetes</taxon>
        <taxon>Agaricomycetidae</taxon>
        <taxon>Atheliales</taxon>
        <taxon>Atheliaceae</taxon>
        <taxon>Piloderma</taxon>
    </lineage>
</organism>
<proteinExistence type="predicted"/>